<dbReference type="PANTHER" id="PTHR45807:SF7">
    <property type="entry name" value="TYROSINE-PROTEIN KINASE HOPSCOTCH"/>
    <property type="match status" value="1"/>
</dbReference>
<dbReference type="Proteomes" id="UP000549394">
    <property type="component" value="Unassembled WGS sequence"/>
</dbReference>
<gene>
    <name evidence="12" type="ORF">DGYR_LOCUS5625</name>
</gene>
<dbReference type="SMART" id="SM00219">
    <property type="entry name" value="TyrKc"/>
    <property type="match status" value="1"/>
</dbReference>
<dbReference type="GO" id="GO:0030154">
    <property type="term" value="P:cell differentiation"/>
    <property type="evidence" value="ECO:0007669"/>
    <property type="project" value="TreeGrafter"/>
</dbReference>
<dbReference type="EC" id="2.7.10.2" evidence="1"/>
<dbReference type="InterPro" id="IPR008266">
    <property type="entry name" value="Tyr_kinase_AS"/>
</dbReference>
<evidence type="ECO:0000256" key="4">
    <source>
        <dbReference type="ARBA" id="ARBA00022777"/>
    </source>
</evidence>
<dbReference type="EMBL" id="CAJFCJ010000007">
    <property type="protein sequence ID" value="CAD5117058.1"/>
    <property type="molecule type" value="Genomic_DNA"/>
</dbReference>
<dbReference type="InterPro" id="IPR000719">
    <property type="entry name" value="Prot_kinase_dom"/>
</dbReference>
<evidence type="ECO:0000256" key="5">
    <source>
        <dbReference type="ARBA" id="ARBA00022840"/>
    </source>
</evidence>
<keyword evidence="2" id="KW-0808">Transferase</keyword>
<evidence type="ECO:0000256" key="9">
    <source>
        <dbReference type="PROSITE-ProRule" id="PRU10141"/>
    </source>
</evidence>
<reference evidence="12 13" key="1">
    <citation type="submission" date="2020-08" db="EMBL/GenBank/DDBJ databases">
        <authorList>
            <person name="Hejnol A."/>
        </authorList>
    </citation>
    <scope>NUCLEOTIDE SEQUENCE [LARGE SCALE GENOMIC DNA]</scope>
</reference>
<dbReference type="GO" id="GO:0035556">
    <property type="term" value="P:intracellular signal transduction"/>
    <property type="evidence" value="ECO:0007669"/>
    <property type="project" value="TreeGrafter"/>
</dbReference>
<dbReference type="PROSITE" id="PS00107">
    <property type="entry name" value="PROTEIN_KINASE_ATP"/>
    <property type="match status" value="1"/>
</dbReference>
<evidence type="ECO:0000256" key="3">
    <source>
        <dbReference type="ARBA" id="ARBA00022741"/>
    </source>
</evidence>
<keyword evidence="5 9" id="KW-0067">ATP-binding</keyword>
<evidence type="ECO:0000256" key="1">
    <source>
        <dbReference type="ARBA" id="ARBA00011903"/>
    </source>
</evidence>
<evidence type="ECO:0000256" key="6">
    <source>
        <dbReference type="ARBA" id="ARBA00023137"/>
    </source>
</evidence>
<protein>
    <recommendedName>
        <fullName evidence="1">non-specific protein-tyrosine kinase</fullName>
        <ecNumber evidence="1">2.7.10.2</ecNumber>
    </recommendedName>
</protein>
<proteinExistence type="predicted"/>
<dbReference type="InterPro" id="IPR000980">
    <property type="entry name" value="SH2"/>
</dbReference>
<dbReference type="InterPro" id="IPR036860">
    <property type="entry name" value="SH2_dom_sf"/>
</dbReference>
<dbReference type="InterPro" id="IPR020635">
    <property type="entry name" value="Tyr_kinase_cat_dom"/>
</dbReference>
<dbReference type="PRINTS" id="PR00109">
    <property type="entry name" value="TYRKINASE"/>
</dbReference>
<dbReference type="InterPro" id="IPR051286">
    <property type="entry name" value="JAK"/>
</dbReference>
<dbReference type="Gene3D" id="3.30.505.10">
    <property type="entry name" value="SH2 domain"/>
    <property type="match status" value="1"/>
</dbReference>
<dbReference type="OrthoDB" id="346907at2759"/>
<evidence type="ECO:0000313" key="12">
    <source>
        <dbReference type="EMBL" id="CAD5117058.1"/>
    </source>
</evidence>
<sequence length="1049" mass="122791">MEESKKIVIHFYSYPQLKVFEPLELDFSEIKAEEAIMFAAEKLNIRTITMYLLSLFDENKKEWIFFKSTITPNISQKLYLRFRWLPPEPSKIRDDVNGCRYLHLQFYNDFRNNNLKLQQHDVIAKERKETLYNTIVFYSIDHCIIWYNSELPEDSSDKITCNNVHKKIKAKNFYPNSHEVKITEWLRTIICLPKALKKHLKNENNPLLSDPFEFVYNLLDFFYEYFDLGLEDKFPGYIAQIESETGVDKVDLIISPYNKDIKYRGVYFINKNRLESMEDVIRKKWKLVWIPTRITNVYFDSKEEGYQFIYCLQGYIRLTCNFYVNIDNHTNVDKLFSIENVQIFGPIKDEKACERLNSMATELRDPNFLIKHRVSTPSGFKLLYIDSAVDPKIYKKNIVWKERQYQLEDGDIRFDSLADLIKYYQDHNIERLPGDINIILKKSAPVNANTVELYICQSDDMFVPETFINKRGVNNQSEIAIVNSEIKLYPLDSLRLGFYTNVCKASEDKEDKPDGEFVFAVKRIRDSKISQHPHQVSIALSKAAQKLAAWKHDNICQIYGVQLYPFKIFLEYSELGSLCSYLARPPKDVTFSFLVSAAEQVARALEYLSNIEDSFLRVHGNIRLRNVLVFEENSTFTFKLADSGCGEVYQNNSERKPPESIISHYSDIFAYGTFLVELFNLGKYNMWSEMGKCPKHIYDDVVSKCCDFDIYKRLPAEKAVNYFAEVLSTFSQENLQKVWVVAKKFEVRGVKMTFSEVPQDYLNSLRIDKSDIVIKGKLGNGHFGEVNEAFMAAKDKSVAVKQIRIDRNENLERSIHDFQKEFLIMSELHHENIVKAIGFMSDDDEGMSNLKIVVEFQKLGSLEKYLKSRKSEIALDMKYKWLKEVAQGMAYLSSEGIVHRDLAARNVLLNENFTAKITDFGLARCTEDGCYQMVNNEIPMFYYSPEVLLNRKYSTEGDVWSYGVFSWEIMIDCQKAPKTHIVEMDSRFRSHITRENVGEYLLNNPGTFYLTEIYKFEDRFKNLLDKCFKVEEKQRASFDAIVKHLQNNF</sequence>
<dbReference type="PANTHER" id="PTHR45807">
    <property type="entry name" value="TYROSINE-PROTEIN KINASE HOPSCOTCH"/>
    <property type="match status" value="1"/>
</dbReference>
<dbReference type="GO" id="GO:0019221">
    <property type="term" value="P:cytokine-mediated signaling pathway"/>
    <property type="evidence" value="ECO:0007669"/>
    <property type="project" value="TreeGrafter"/>
</dbReference>
<feature type="binding site" evidence="9">
    <location>
        <position position="801"/>
    </location>
    <ligand>
        <name>ATP</name>
        <dbReference type="ChEBI" id="CHEBI:30616"/>
    </ligand>
</feature>
<keyword evidence="8" id="KW-0727">SH2 domain</keyword>
<dbReference type="InterPro" id="IPR017441">
    <property type="entry name" value="Protein_kinase_ATP_BS"/>
</dbReference>
<dbReference type="PROSITE" id="PS50011">
    <property type="entry name" value="PROTEIN_KINASE_DOM"/>
    <property type="match status" value="2"/>
</dbReference>
<dbReference type="GO" id="GO:0005126">
    <property type="term" value="F:cytokine receptor binding"/>
    <property type="evidence" value="ECO:0007669"/>
    <property type="project" value="TreeGrafter"/>
</dbReference>
<evidence type="ECO:0000256" key="7">
    <source>
        <dbReference type="ARBA" id="ARBA00051245"/>
    </source>
</evidence>
<dbReference type="GO" id="GO:0005524">
    <property type="term" value="F:ATP binding"/>
    <property type="evidence" value="ECO:0007669"/>
    <property type="project" value="UniProtKB-UniRule"/>
</dbReference>
<organism evidence="12 13">
    <name type="scientific">Dimorphilus gyrociliatus</name>
    <dbReference type="NCBI Taxonomy" id="2664684"/>
    <lineage>
        <taxon>Eukaryota</taxon>
        <taxon>Metazoa</taxon>
        <taxon>Spiralia</taxon>
        <taxon>Lophotrochozoa</taxon>
        <taxon>Annelida</taxon>
        <taxon>Polychaeta</taxon>
        <taxon>Polychaeta incertae sedis</taxon>
        <taxon>Dinophilidae</taxon>
        <taxon>Dimorphilus</taxon>
    </lineage>
</organism>
<dbReference type="Gene3D" id="1.10.510.10">
    <property type="entry name" value="Transferase(Phosphotransferase) domain 1"/>
    <property type="match status" value="2"/>
</dbReference>
<keyword evidence="4" id="KW-0418">Kinase</keyword>
<dbReference type="Pfam" id="PF07714">
    <property type="entry name" value="PK_Tyr_Ser-Thr"/>
    <property type="match status" value="2"/>
</dbReference>
<feature type="domain" description="Protein kinase" evidence="11">
    <location>
        <begin position="488"/>
        <end position="727"/>
    </location>
</feature>
<evidence type="ECO:0000256" key="8">
    <source>
        <dbReference type="PROSITE-ProRule" id="PRU00191"/>
    </source>
</evidence>
<dbReference type="SUPFAM" id="SSF56112">
    <property type="entry name" value="Protein kinase-like (PK-like)"/>
    <property type="match status" value="2"/>
</dbReference>
<dbReference type="PROSITE" id="PS00109">
    <property type="entry name" value="PROTEIN_KINASE_TYR"/>
    <property type="match status" value="1"/>
</dbReference>
<keyword evidence="6" id="KW-0829">Tyrosine-protein kinase</keyword>
<evidence type="ECO:0000313" key="13">
    <source>
        <dbReference type="Proteomes" id="UP000549394"/>
    </source>
</evidence>
<evidence type="ECO:0000259" key="11">
    <source>
        <dbReference type="PROSITE" id="PS50011"/>
    </source>
</evidence>
<dbReference type="GO" id="GO:0004715">
    <property type="term" value="F:non-membrane spanning protein tyrosine kinase activity"/>
    <property type="evidence" value="ECO:0007669"/>
    <property type="project" value="UniProtKB-EC"/>
</dbReference>
<keyword evidence="13" id="KW-1185">Reference proteome</keyword>
<dbReference type="GO" id="GO:0005829">
    <property type="term" value="C:cytosol"/>
    <property type="evidence" value="ECO:0007669"/>
    <property type="project" value="TreeGrafter"/>
</dbReference>
<comment type="catalytic activity">
    <reaction evidence="7">
        <text>L-tyrosyl-[protein] + ATP = O-phospho-L-tyrosyl-[protein] + ADP + H(+)</text>
        <dbReference type="Rhea" id="RHEA:10596"/>
        <dbReference type="Rhea" id="RHEA-COMP:10136"/>
        <dbReference type="Rhea" id="RHEA-COMP:20101"/>
        <dbReference type="ChEBI" id="CHEBI:15378"/>
        <dbReference type="ChEBI" id="CHEBI:30616"/>
        <dbReference type="ChEBI" id="CHEBI:46858"/>
        <dbReference type="ChEBI" id="CHEBI:61978"/>
        <dbReference type="ChEBI" id="CHEBI:456216"/>
        <dbReference type="EC" id="2.7.10.2"/>
    </reaction>
</comment>
<feature type="domain" description="SH2" evidence="10">
    <location>
        <begin position="342"/>
        <end position="446"/>
    </location>
</feature>
<dbReference type="InterPro" id="IPR001245">
    <property type="entry name" value="Ser-Thr/Tyr_kinase_cat_dom"/>
</dbReference>
<evidence type="ECO:0000259" key="10">
    <source>
        <dbReference type="PROSITE" id="PS50001"/>
    </source>
</evidence>
<dbReference type="PROSITE" id="PS50001">
    <property type="entry name" value="SH2"/>
    <property type="match status" value="1"/>
</dbReference>
<comment type="caution">
    <text evidence="12">The sequence shown here is derived from an EMBL/GenBank/DDBJ whole genome shotgun (WGS) entry which is preliminary data.</text>
</comment>
<dbReference type="SUPFAM" id="SSF55550">
    <property type="entry name" value="SH2 domain"/>
    <property type="match status" value="1"/>
</dbReference>
<evidence type="ECO:0000256" key="2">
    <source>
        <dbReference type="ARBA" id="ARBA00022679"/>
    </source>
</evidence>
<dbReference type="GO" id="GO:0007259">
    <property type="term" value="P:cell surface receptor signaling pathway via JAK-STAT"/>
    <property type="evidence" value="ECO:0007669"/>
    <property type="project" value="TreeGrafter"/>
</dbReference>
<accession>A0A7I8VM18</accession>
<feature type="domain" description="Protein kinase" evidence="11">
    <location>
        <begin position="772"/>
        <end position="1049"/>
    </location>
</feature>
<keyword evidence="3 9" id="KW-0547">Nucleotide-binding</keyword>
<dbReference type="AlphaFoldDB" id="A0A7I8VM18"/>
<name>A0A7I8VM18_9ANNE</name>
<dbReference type="InterPro" id="IPR011009">
    <property type="entry name" value="Kinase-like_dom_sf"/>
</dbReference>